<accession>A0ABX2XK02</accession>
<reference evidence="3" key="1">
    <citation type="submission" date="2016-03" db="EMBL/GenBank/DDBJ databases">
        <title>Draft genome sequence of Paenibacillus glacialis DSM 22343.</title>
        <authorList>
            <person name="Shin S.-K."/>
            <person name="Yi H."/>
        </authorList>
    </citation>
    <scope>NUCLEOTIDE SEQUENCE [LARGE SCALE GENOMIC DNA]</scope>
    <source>
        <strain evidence="3">CCUG 60099</strain>
    </source>
</reference>
<evidence type="ECO:0000313" key="3">
    <source>
        <dbReference type="Proteomes" id="UP000093343"/>
    </source>
</evidence>
<gene>
    <name evidence="2" type="ORF">FLP_13670</name>
</gene>
<keyword evidence="2" id="KW-0456">Lyase</keyword>
<dbReference type="GO" id="GO:0016829">
    <property type="term" value="F:lyase activity"/>
    <property type="evidence" value="ECO:0007669"/>
    <property type="project" value="UniProtKB-KW"/>
</dbReference>
<protein>
    <submittedName>
        <fullName evidence="2">Lactoylglutathione lyase</fullName>
    </submittedName>
</protein>
<evidence type="ECO:0000313" key="2">
    <source>
        <dbReference type="EMBL" id="OCB73980.1"/>
    </source>
</evidence>
<dbReference type="InterPro" id="IPR037523">
    <property type="entry name" value="VOC_core"/>
</dbReference>
<feature type="domain" description="VOC" evidence="1">
    <location>
        <begin position="3"/>
        <end position="111"/>
    </location>
</feature>
<dbReference type="Gene3D" id="3.10.180.10">
    <property type="entry name" value="2,3-Dihydroxybiphenyl 1,2-Dioxygenase, domain 1"/>
    <property type="match status" value="1"/>
</dbReference>
<dbReference type="InterPro" id="IPR004360">
    <property type="entry name" value="Glyas_Fos-R_dOase_dom"/>
</dbReference>
<name>A0ABX2XK02_9FLAO</name>
<keyword evidence="3" id="KW-1185">Reference proteome</keyword>
<organism evidence="2 3">
    <name type="scientific">Flavobacterium piscis</name>
    <dbReference type="NCBI Taxonomy" id="1114874"/>
    <lineage>
        <taxon>Bacteria</taxon>
        <taxon>Pseudomonadati</taxon>
        <taxon>Bacteroidota</taxon>
        <taxon>Flavobacteriia</taxon>
        <taxon>Flavobacteriales</taxon>
        <taxon>Flavobacteriaceae</taxon>
        <taxon>Flavobacterium</taxon>
    </lineage>
</organism>
<dbReference type="SUPFAM" id="SSF54593">
    <property type="entry name" value="Glyoxalase/Bleomycin resistance protein/Dihydroxybiphenyl dioxygenase"/>
    <property type="match status" value="1"/>
</dbReference>
<evidence type="ECO:0000259" key="1">
    <source>
        <dbReference type="PROSITE" id="PS51819"/>
    </source>
</evidence>
<dbReference type="PANTHER" id="PTHR36437:SF2">
    <property type="entry name" value="GLYOXALASE_BLEOMYCIN RESISTANCE PROTEIN_DIOXYGENASE"/>
    <property type="match status" value="1"/>
</dbReference>
<comment type="caution">
    <text evidence="2">The sequence shown here is derived from an EMBL/GenBank/DDBJ whole genome shotgun (WGS) entry which is preliminary data.</text>
</comment>
<dbReference type="Pfam" id="PF00903">
    <property type="entry name" value="Glyoxalase"/>
    <property type="match status" value="1"/>
</dbReference>
<dbReference type="PROSITE" id="PS51819">
    <property type="entry name" value="VOC"/>
    <property type="match status" value="1"/>
</dbReference>
<dbReference type="PANTHER" id="PTHR36437">
    <property type="entry name" value="GLYOXALASE/BLEOMYCIN RESISTANCE PROTEIN/DIOXYGENASE"/>
    <property type="match status" value="1"/>
</dbReference>
<proteinExistence type="predicted"/>
<sequence>MNNYDNFFLPVDNIDQAKEFYTKKLGLGIKFDFPDKGMTAFKVGSNEPAIIVTTIKNAKPAIWFTVDNVQDAYEDLKQKGVEFLSEPFEIKTGLSVEFKDPFGNKLGLTDYSKMPKSTI</sequence>
<dbReference type="InterPro" id="IPR029068">
    <property type="entry name" value="Glyas_Bleomycin-R_OHBP_Dase"/>
</dbReference>
<dbReference type="Proteomes" id="UP000093343">
    <property type="component" value="Unassembled WGS sequence"/>
</dbReference>
<dbReference type="EMBL" id="LVEN01000027">
    <property type="protein sequence ID" value="OCB73980.1"/>
    <property type="molecule type" value="Genomic_DNA"/>
</dbReference>